<dbReference type="AlphaFoldDB" id="A0A0M9FR20"/>
<feature type="compositionally biased region" description="Polar residues" evidence="1">
    <location>
        <begin position="84"/>
        <end position="99"/>
    </location>
</feature>
<feature type="compositionally biased region" description="Low complexity" evidence="1">
    <location>
        <begin position="100"/>
        <end position="117"/>
    </location>
</feature>
<evidence type="ECO:0000313" key="3">
    <source>
        <dbReference type="Proteomes" id="UP000037923"/>
    </source>
</evidence>
<evidence type="ECO:0000313" key="2">
    <source>
        <dbReference type="EMBL" id="KPA74243.1"/>
    </source>
</evidence>
<gene>
    <name evidence="2" type="ORF">ABB37_09257</name>
</gene>
<feature type="region of interest" description="Disordered" evidence="1">
    <location>
        <begin position="289"/>
        <end position="349"/>
    </location>
</feature>
<keyword evidence="3" id="KW-1185">Reference proteome</keyword>
<name>A0A0M9FR20_LEPPY</name>
<dbReference type="OrthoDB" id="265718at2759"/>
<sequence length="349" mass="38961">MSSVVHDAADTRAAEQASVVHRLREQLYALQHEQEHYRSHYGELESVCWELVRDIEELRQERLDRSHLHAATSKDGLTLGMRNPCSQTANERSTLDSSAQLRPLLPSTQLQSSTSRQDGGAPSPVQGRPAPTPPRVHGPLHLEQHEAQILVDRVWTLRQWMGDLSDGVAALTLSDAAAAGTANSSEQPQHRIPVFPGEAAVREKAAELTIRRDVPHALLRTPQSGSNAPRLLHRTLDDIFLQFTQLQARLTDTLWTTAHPPALSSPAHTRQDRDIEVARLRAINQQLRRTLHDYEQTRRRSTAPTPTVARPRSRSPLRRSSATAAPRAPPGYTASQEEEGLFVALPRRR</sequence>
<dbReference type="VEuPathDB" id="TriTrypDB:LpyrH10_30_0180"/>
<accession>A0A0M9FR20</accession>
<dbReference type="RefSeq" id="XP_015652682.1">
    <property type="nucleotide sequence ID" value="XM_015808631.1"/>
</dbReference>
<proteinExistence type="predicted"/>
<dbReference type="OMA" id="WTTAHPP"/>
<organism evidence="2 3">
    <name type="scientific">Leptomonas pyrrhocoris</name>
    <name type="common">Firebug parasite</name>
    <dbReference type="NCBI Taxonomy" id="157538"/>
    <lineage>
        <taxon>Eukaryota</taxon>
        <taxon>Discoba</taxon>
        <taxon>Euglenozoa</taxon>
        <taxon>Kinetoplastea</taxon>
        <taxon>Metakinetoplastina</taxon>
        <taxon>Trypanosomatida</taxon>
        <taxon>Trypanosomatidae</taxon>
        <taxon>Leishmaniinae</taxon>
        <taxon>Leptomonas</taxon>
    </lineage>
</organism>
<reference evidence="2 3" key="1">
    <citation type="submission" date="2015-07" db="EMBL/GenBank/DDBJ databases">
        <title>High-quality genome of monoxenous trypanosomatid Leptomonas pyrrhocoris.</title>
        <authorList>
            <person name="Flegontov P."/>
            <person name="Butenko A."/>
            <person name="Firsov S."/>
            <person name="Vlcek C."/>
            <person name="Logacheva M.D."/>
            <person name="Field M."/>
            <person name="Filatov D."/>
            <person name="Flegontova O."/>
            <person name="Gerasimov E."/>
            <person name="Jackson A.P."/>
            <person name="Kelly S."/>
            <person name="Opperdoes F."/>
            <person name="O'Reilly A."/>
            <person name="Votypka J."/>
            <person name="Yurchenko V."/>
            <person name="Lukes J."/>
        </authorList>
    </citation>
    <scope>NUCLEOTIDE SEQUENCE [LARGE SCALE GENOMIC DNA]</scope>
    <source>
        <strain evidence="2">H10</strain>
    </source>
</reference>
<dbReference type="GeneID" id="26909540"/>
<dbReference type="EMBL" id="LGTL01000030">
    <property type="protein sequence ID" value="KPA74243.1"/>
    <property type="molecule type" value="Genomic_DNA"/>
</dbReference>
<feature type="region of interest" description="Disordered" evidence="1">
    <location>
        <begin position="75"/>
        <end position="138"/>
    </location>
</feature>
<evidence type="ECO:0000256" key="1">
    <source>
        <dbReference type="SAM" id="MobiDB-lite"/>
    </source>
</evidence>
<protein>
    <submittedName>
        <fullName evidence="2">Uncharacterized protein</fullName>
    </submittedName>
</protein>
<dbReference type="Proteomes" id="UP000037923">
    <property type="component" value="Unassembled WGS sequence"/>
</dbReference>
<comment type="caution">
    <text evidence="2">The sequence shown here is derived from an EMBL/GenBank/DDBJ whole genome shotgun (WGS) entry which is preliminary data.</text>
</comment>